<dbReference type="CDD" id="cd09917">
    <property type="entry name" value="F-box_SF"/>
    <property type="match status" value="1"/>
</dbReference>
<feature type="compositionally biased region" description="Basic residues" evidence="1">
    <location>
        <begin position="615"/>
        <end position="624"/>
    </location>
</feature>
<accession>A0ABR1KPI3</accession>
<protein>
    <recommendedName>
        <fullName evidence="2">F-box domain-containing protein</fullName>
    </recommendedName>
</protein>
<dbReference type="SUPFAM" id="SSF81383">
    <property type="entry name" value="F-box domain"/>
    <property type="match status" value="1"/>
</dbReference>
<dbReference type="Proteomes" id="UP001363622">
    <property type="component" value="Unassembled WGS sequence"/>
</dbReference>
<gene>
    <name evidence="3" type="ORF">IWZ03DRAFT_157817</name>
</gene>
<dbReference type="InterPro" id="IPR036322">
    <property type="entry name" value="WD40_repeat_dom_sf"/>
</dbReference>
<dbReference type="PROSITE" id="PS50181">
    <property type="entry name" value="FBOX"/>
    <property type="match status" value="1"/>
</dbReference>
<organism evidence="3 4">
    <name type="scientific">Phyllosticta citriasiana</name>
    <dbReference type="NCBI Taxonomy" id="595635"/>
    <lineage>
        <taxon>Eukaryota</taxon>
        <taxon>Fungi</taxon>
        <taxon>Dikarya</taxon>
        <taxon>Ascomycota</taxon>
        <taxon>Pezizomycotina</taxon>
        <taxon>Dothideomycetes</taxon>
        <taxon>Dothideomycetes incertae sedis</taxon>
        <taxon>Botryosphaeriales</taxon>
        <taxon>Phyllostictaceae</taxon>
        <taxon>Phyllosticta</taxon>
    </lineage>
</organism>
<dbReference type="InterPro" id="IPR015943">
    <property type="entry name" value="WD40/YVTN_repeat-like_dom_sf"/>
</dbReference>
<dbReference type="InterPro" id="IPR001810">
    <property type="entry name" value="F-box_dom"/>
</dbReference>
<dbReference type="EMBL" id="JBBPHU010000004">
    <property type="protein sequence ID" value="KAK7518828.1"/>
    <property type="molecule type" value="Genomic_DNA"/>
</dbReference>
<dbReference type="Pfam" id="PF12937">
    <property type="entry name" value="F-box-like"/>
    <property type="match status" value="1"/>
</dbReference>
<evidence type="ECO:0000313" key="3">
    <source>
        <dbReference type="EMBL" id="KAK7518828.1"/>
    </source>
</evidence>
<proteinExistence type="predicted"/>
<feature type="domain" description="F-box" evidence="2">
    <location>
        <begin position="1"/>
        <end position="45"/>
    </location>
</feature>
<evidence type="ECO:0000259" key="2">
    <source>
        <dbReference type="PROSITE" id="PS50181"/>
    </source>
</evidence>
<evidence type="ECO:0000313" key="4">
    <source>
        <dbReference type="Proteomes" id="UP001363622"/>
    </source>
</evidence>
<comment type="caution">
    <text evidence="3">The sequence shown here is derived from an EMBL/GenBank/DDBJ whole genome shotgun (WGS) entry which is preliminary data.</text>
</comment>
<dbReference type="Gene3D" id="2.130.10.10">
    <property type="entry name" value="YVTN repeat-like/Quinoprotein amine dehydrogenase"/>
    <property type="match status" value="1"/>
</dbReference>
<feature type="region of interest" description="Disordered" evidence="1">
    <location>
        <begin position="595"/>
        <end position="631"/>
    </location>
</feature>
<keyword evidence="4" id="KW-1185">Reference proteome</keyword>
<reference evidence="3 4" key="1">
    <citation type="submission" date="2024-04" db="EMBL/GenBank/DDBJ databases">
        <title>Phyllosticta paracitricarpa is synonymous to the EU quarantine fungus P. citricarpa based on phylogenomic analyses.</title>
        <authorList>
            <consortium name="Lawrence Berkeley National Laboratory"/>
            <person name="Van Ingen-Buijs V.A."/>
            <person name="Van Westerhoven A.C."/>
            <person name="Haridas S."/>
            <person name="Skiadas P."/>
            <person name="Martin F."/>
            <person name="Groenewald J.Z."/>
            <person name="Crous P.W."/>
            <person name="Seidl M.F."/>
        </authorList>
    </citation>
    <scope>NUCLEOTIDE SEQUENCE [LARGE SCALE GENOMIC DNA]</scope>
    <source>
        <strain evidence="3 4">CBS 123371</strain>
    </source>
</reference>
<evidence type="ECO:0000256" key="1">
    <source>
        <dbReference type="SAM" id="MobiDB-lite"/>
    </source>
</evidence>
<dbReference type="InterPro" id="IPR036047">
    <property type="entry name" value="F-box-like_dom_sf"/>
</dbReference>
<feature type="compositionally biased region" description="Polar residues" evidence="1">
    <location>
        <begin position="602"/>
        <end position="613"/>
    </location>
</feature>
<dbReference type="SUPFAM" id="SSF50978">
    <property type="entry name" value="WD40 repeat-like"/>
    <property type="match status" value="1"/>
</dbReference>
<sequence length="631" mass="70005">MLADLPAELLSNIATHVERAQDLRNLSQTCRQLNAFVREEGWKTFLRVRFPSYPRVDQPAENIAHSLTTLSRNFDRKAIVARYLEPSGSIMSLNTREQLLSWKKPRGQTMGYVPCLDSYERFNGGDSHGRREILAWSAGSDLVIRAKETGPAVEALYESCSTADRHTYFDHYHHKTDWHVFKIPGSIEGRDDITCMQILRPAQKKGSPSFGRYVEPVMVGTADGELNLLHLNLDVVPSWRRFIYNTNNRFVRAVSTSPSPKPVLAAALGRSDLALYPVYPGESRNTSEIEPMSEIDLLPDNGAESTLVPRIWSARFLSPESLLVGVGPSQEPIRLCAITPTGLAQEPIRRFSVEASSASTSNGTDVKLSSVYPLSGLPSASDPERDDPNLFLSGWYDGVVRVHDIRSPSSYVSSYWDTTEDGAVYSILPKARERLLVGGSKHCLLKFYDLRVSGGRAYHYSDIENVGKGGEAKSSGDSGWDLFLHPRNESSSRRNRSVGSPVYSLTSPSPYSPSIFAGLEDHALQLDLTSIHDPYPDPMFEHCLVRTGKKKMVNIKKSWNPRGDVACLAGYNQSSVQLNVQSGVGLHQGTVPGWDERWMSSKDGSSTSLQQTHAARPRSQHVRRSNGNAGR</sequence>
<name>A0ABR1KPI3_9PEZI</name>